<reference evidence="2" key="1">
    <citation type="submission" date="2019-04" db="EMBL/GenBank/DDBJ databases">
        <title>Evolution of Biomass-Degrading Anaerobic Consortia Revealed by Metagenomics.</title>
        <authorList>
            <person name="Peng X."/>
        </authorList>
    </citation>
    <scope>NUCLEOTIDE SEQUENCE</scope>
    <source>
        <strain evidence="2">SIG254</strain>
    </source>
</reference>
<accession>A0A927ZIZ5</accession>
<evidence type="ECO:0000256" key="1">
    <source>
        <dbReference type="SAM" id="Phobius"/>
    </source>
</evidence>
<gene>
    <name evidence="2" type="ORF">E7215_00445</name>
</gene>
<evidence type="ECO:0000313" key="3">
    <source>
        <dbReference type="Proteomes" id="UP000768462"/>
    </source>
</evidence>
<proteinExistence type="predicted"/>
<dbReference type="AlphaFoldDB" id="A0A927ZIZ5"/>
<feature type="transmembrane region" description="Helical" evidence="1">
    <location>
        <begin position="250"/>
        <end position="273"/>
    </location>
</feature>
<protein>
    <submittedName>
        <fullName evidence="2">Uncharacterized protein</fullName>
    </submittedName>
</protein>
<keyword evidence="1" id="KW-0472">Membrane</keyword>
<organism evidence="2 3">
    <name type="scientific">Clostridium sulfidigenes</name>
    <dbReference type="NCBI Taxonomy" id="318464"/>
    <lineage>
        <taxon>Bacteria</taxon>
        <taxon>Bacillati</taxon>
        <taxon>Bacillota</taxon>
        <taxon>Clostridia</taxon>
        <taxon>Eubacteriales</taxon>
        <taxon>Clostridiaceae</taxon>
        <taxon>Clostridium</taxon>
    </lineage>
</organism>
<comment type="caution">
    <text evidence="2">The sequence shown here is derived from an EMBL/GenBank/DDBJ whole genome shotgun (WGS) entry which is preliminary data.</text>
</comment>
<dbReference type="EMBL" id="SVCM01000008">
    <property type="protein sequence ID" value="MBE6058634.1"/>
    <property type="molecule type" value="Genomic_DNA"/>
</dbReference>
<sequence>MKGIGIKFLNLSLIIVLLFSSITVFAVDGDRDVSTILSEESLQVSSDRGSIEGILDEASEEIKDILKLKKAPYFQEDSFIKIYNLQDSDIVKHYKENKEFKKNILSEYRWVAPAFQENNKTLLVNFIKKTEGEGWSMAGFSDGLATEGYSFLLDKEKIIELLEDNGIKNIDEMKFIRTDLYVTNIIYINMDNKEFAIPFSNNAEVLGFENGKLYNIDKLMSQIAEKYTPYDVEASSKDVAIEEGSDKDKVMIASIKIIFVGIAIVSIGLLIIVNKKSLKSNKQ</sequence>
<dbReference type="Proteomes" id="UP000768462">
    <property type="component" value="Unassembled WGS sequence"/>
</dbReference>
<keyword evidence="1" id="KW-1133">Transmembrane helix</keyword>
<name>A0A927ZIZ5_9CLOT</name>
<keyword evidence="1" id="KW-0812">Transmembrane</keyword>
<evidence type="ECO:0000313" key="2">
    <source>
        <dbReference type="EMBL" id="MBE6058634.1"/>
    </source>
</evidence>